<protein>
    <submittedName>
        <fullName evidence="2">Uncharacterized protein</fullName>
    </submittedName>
</protein>
<organism evidence="2 3">
    <name type="scientific">Parvularcula maris</name>
    <dbReference type="NCBI Taxonomy" id="2965077"/>
    <lineage>
        <taxon>Bacteria</taxon>
        <taxon>Pseudomonadati</taxon>
        <taxon>Pseudomonadota</taxon>
        <taxon>Alphaproteobacteria</taxon>
        <taxon>Parvularculales</taxon>
        <taxon>Parvularculaceae</taxon>
        <taxon>Parvularcula</taxon>
    </lineage>
</organism>
<feature type="transmembrane region" description="Helical" evidence="1">
    <location>
        <begin position="7"/>
        <end position="29"/>
    </location>
</feature>
<feature type="transmembrane region" description="Helical" evidence="1">
    <location>
        <begin position="35"/>
        <end position="54"/>
    </location>
</feature>
<reference evidence="2" key="1">
    <citation type="submission" date="2022-07" db="EMBL/GenBank/DDBJ databases">
        <title>Parvularcula maris sp. nov., an algicidal bacterium isolated from seawater.</title>
        <authorList>
            <person name="Li F."/>
        </authorList>
    </citation>
    <scope>NUCLEOTIDE SEQUENCE</scope>
    <source>
        <strain evidence="2">BGMRC 0090</strain>
    </source>
</reference>
<evidence type="ECO:0000256" key="1">
    <source>
        <dbReference type="SAM" id="Phobius"/>
    </source>
</evidence>
<dbReference type="Proteomes" id="UP001142610">
    <property type="component" value="Unassembled WGS sequence"/>
</dbReference>
<keyword evidence="1" id="KW-1133">Transmembrane helix</keyword>
<sequence length="76" mass="7976">MMKGPGLLRLIAVVLALVLSAVLLAPGVLGVSGELPSWLLLTPIFLLLVASVLASRARSANIKGDGEDETQDRDRP</sequence>
<evidence type="ECO:0000313" key="2">
    <source>
        <dbReference type="EMBL" id="MCQ8185034.1"/>
    </source>
</evidence>
<proteinExistence type="predicted"/>
<accession>A0A9X2L8U1</accession>
<gene>
    <name evidence="2" type="ORF">NOG11_06480</name>
</gene>
<dbReference type="AlphaFoldDB" id="A0A9X2L8U1"/>
<keyword evidence="3" id="KW-1185">Reference proteome</keyword>
<dbReference type="EMBL" id="JANIBC010000003">
    <property type="protein sequence ID" value="MCQ8185034.1"/>
    <property type="molecule type" value="Genomic_DNA"/>
</dbReference>
<name>A0A9X2L8U1_9PROT</name>
<comment type="caution">
    <text evidence="2">The sequence shown here is derived from an EMBL/GenBank/DDBJ whole genome shotgun (WGS) entry which is preliminary data.</text>
</comment>
<keyword evidence="1" id="KW-0812">Transmembrane</keyword>
<keyword evidence="1" id="KW-0472">Membrane</keyword>
<evidence type="ECO:0000313" key="3">
    <source>
        <dbReference type="Proteomes" id="UP001142610"/>
    </source>
</evidence>